<proteinExistence type="predicted"/>
<gene>
    <name evidence="1" type="ORF">QFC22_000800</name>
</gene>
<keyword evidence="2" id="KW-1185">Reference proteome</keyword>
<comment type="caution">
    <text evidence="1">The sequence shown here is derived from an EMBL/GenBank/DDBJ whole genome shotgun (WGS) entry which is preliminary data.</text>
</comment>
<sequence>MFRSRIRNASEVDAKRIGAISFQAHSLCNDWSLRCPDVKAQDWVEVQTDLVLQHFGTMNDVVVVAEDENGEVVGYVFGRVLGKGLPGAAKKKPLAGQNTVELGKMSNASFIDSLVEKYDRILWIRDFGVLPDKQGSGIGKALMAYVIDEAQRRKVNIGLAGAAEAVRLYEKLGFEELVPARFFEGSTIPMYQLAYEVGFQNGIMSERGNTVLKRLRRSYVICSQREMKIFRGKRLSASRLKDKRID</sequence>
<reference evidence="1" key="1">
    <citation type="submission" date="2023-04" db="EMBL/GenBank/DDBJ databases">
        <title>Draft Genome sequencing of Naganishia species isolated from polar environments using Oxford Nanopore Technology.</title>
        <authorList>
            <person name="Leo P."/>
            <person name="Venkateswaran K."/>
        </authorList>
    </citation>
    <scope>NUCLEOTIDE SEQUENCE</scope>
    <source>
        <strain evidence="1">MNA-CCFEE 5425</strain>
    </source>
</reference>
<accession>A0ACC2XK48</accession>
<evidence type="ECO:0000313" key="2">
    <source>
        <dbReference type="Proteomes" id="UP001243375"/>
    </source>
</evidence>
<name>A0ACC2XK48_9TREE</name>
<dbReference type="EMBL" id="JASBWU010000002">
    <property type="protein sequence ID" value="KAJ9124008.1"/>
    <property type="molecule type" value="Genomic_DNA"/>
</dbReference>
<protein>
    <submittedName>
        <fullName evidence="1">Uncharacterized protein</fullName>
    </submittedName>
</protein>
<evidence type="ECO:0000313" key="1">
    <source>
        <dbReference type="EMBL" id="KAJ9124008.1"/>
    </source>
</evidence>
<organism evidence="1 2">
    <name type="scientific">Naganishia vaughanmartiniae</name>
    <dbReference type="NCBI Taxonomy" id="1424756"/>
    <lineage>
        <taxon>Eukaryota</taxon>
        <taxon>Fungi</taxon>
        <taxon>Dikarya</taxon>
        <taxon>Basidiomycota</taxon>
        <taxon>Agaricomycotina</taxon>
        <taxon>Tremellomycetes</taxon>
        <taxon>Filobasidiales</taxon>
        <taxon>Filobasidiaceae</taxon>
        <taxon>Naganishia</taxon>
    </lineage>
</organism>
<dbReference type="Proteomes" id="UP001243375">
    <property type="component" value="Unassembled WGS sequence"/>
</dbReference>